<keyword evidence="8 9" id="KW-0472">Membrane</keyword>
<evidence type="ECO:0000313" key="11">
    <source>
        <dbReference type="Proteomes" id="UP000094112"/>
    </source>
</evidence>
<protein>
    <recommendedName>
        <fullName evidence="12">OPT family small oligopeptide transporter</fullName>
    </recommendedName>
</protein>
<evidence type="ECO:0000313" key="10">
    <source>
        <dbReference type="EMBL" id="ODQ61777.1"/>
    </source>
</evidence>
<accession>A0A1E3PA68</accession>
<dbReference type="Pfam" id="PF03169">
    <property type="entry name" value="OPT"/>
    <property type="match status" value="1"/>
</dbReference>
<feature type="transmembrane region" description="Helical" evidence="9">
    <location>
        <begin position="424"/>
        <end position="446"/>
    </location>
</feature>
<feature type="transmembrane region" description="Helical" evidence="9">
    <location>
        <begin position="758"/>
        <end position="780"/>
    </location>
</feature>
<evidence type="ECO:0000256" key="7">
    <source>
        <dbReference type="ARBA" id="ARBA00022989"/>
    </source>
</evidence>
<gene>
    <name evidence="10" type="ORF">WICANDRAFT_86731</name>
</gene>
<dbReference type="PANTHER" id="PTHR22601">
    <property type="entry name" value="ISP4 LIKE PROTEIN"/>
    <property type="match status" value="1"/>
</dbReference>
<evidence type="ECO:0000256" key="8">
    <source>
        <dbReference type="ARBA" id="ARBA00023136"/>
    </source>
</evidence>
<evidence type="ECO:0000256" key="9">
    <source>
        <dbReference type="SAM" id="Phobius"/>
    </source>
</evidence>
<comment type="subcellular location">
    <subcellularLocation>
        <location evidence="1">Membrane</location>
        <topology evidence="1">Multi-pass membrane protein</topology>
    </subcellularLocation>
</comment>
<dbReference type="GO" id="GO:0015031">
    <property type="term" value="P:protein transport"/>
    <property type="evidence" value="ECO:0007669"/>
    <property type="project" value="UniProtKB-KW"/>
</dbReference>
<dbReference type="OrthoDB" id="9986677at2759"/>
<name>A0A1E3PA68_WICAA</name>
<feature type="transmembrane region" description="Helical" evidence="9">
    <location>
        <begin position="566"/>
        <end position="586"/>
    </location>
</feature>
<keyword evidence="6" id="KW-0653">Protein transport</keyword>
<proteinExistence type="inferred from homology"/>
<dbReference type="NCBIfam" id="TIGR00728">
    <property type="entry name" value="OPT_sfam"/>
    <property type="match status" value="1"/>
</dbReference>
<feature type="transmembrane region" description="Helical" evidence="9">
    <location>
        <begin position="834"/>
        <end position="856"/>
    </location>
</feature>
<dbReference type="InterPro" id="IPR004813">
    <property type="entry name" value="OPT"/>
</dbReference>
<keyword evidence="3" id="KW-0813">Transport</keyword>
<reference evidence="10 11" key="1">
    <citation type="journal article" date="2016" name="Proc. Natl. Acad. Sci. U.S.A.">
        <title>Comparative genomics of biotechnologically important yeasts.</title>
        <authorList>
            <person name="Riley R."/>
            <person name="Haridas S."/>
            <person name="Wolfe K.H."/>
            <person name="Lopes M.R."/>
            <person name="Hittinger C.T."/>
            <person name="Goeker M."/>
            <person name="Salamov A.A."/>
            <person name="Wisecaver J.H."/>
            <person name="Long T.M."/>
            <person name="Calvey C.H."/>
            <person name="Aerts A.L."/>
            <person name="Barry K.W."/>
            <person name="Choi C."/>
            <person name="Clum A."/>
            <person name="Coughlan A.Y."/>
            <person name="Deshpande S."/>
            <person name="Douglass A.P."/>
            <person name="Hanson S.J."/>
            <person name="Klenk H.-P."/>
            <person name="LaButti K.M."/>
            <person name="Lapidus A."/>
            <person name="Lindquist E.A."/>
            <person name="Lipzen A.M."/>
            <person name="Meier-Kolthoff J.P."/>
            <person name="Ohm R.A."/>
            <person name="Otillar R.P."/>
            <person name="Pangilinan J.L."/>
            <person name="Peng Y."/>
            <person name="Rokas A."/>
            <person name="Rosa C.A."/>
            <person name="Scheuner C."/>
            <person name="Sibirny A.A."/>
            <person name="Slot J.C."/>
            <person name="Stielow J.B."/>
            <person name="Sun H."/>
            <person name="Kurtzman C.P."/>
            <person name="Blackwell M."/>
            <person name="Grigoriev I.V."/>
            <person name="Jeffries T.W."/>
        </authorList>
    </citation>
    <scope>NUCLEOTIDE SEQUENCE [LARGE SCALE GENOMIC DNA]</scope>
    <source>
        <strain evidence="11">ATCC 58044 / CBS 1984 / NCYC 433 / NRRL Y-366-8</strain>
    </source>
</reference>
<evidence type="ECO:0000256" key="6">
    <source>
        <dbReference type="ARBA" id="ARBA00022927"/>
    </source>
</evidence>
<keyword evidence="4 9" id="KW-0812">Transmembrane</keyword>
<evidence type="ECO:0000256" key="3">
    <source>
        <dbReference type="ARBA" id="ARBA00022448"/>
    </source>
</evidence>
<dbReference type="InterPro" id="IPR004648">
    <property type="entry name" value="Oligpept_transpt"/>
</dbReference>
<evidence type="ECO:0000256" key="2">
    <source>
        <dbReference type="ARBA" id="ARBA00008807"/>
    </source>
</evidence>
<feature type="transmembrane region" description="Helical" evidence="9">
    <location>
        <begin position="593"/>
        <end position="616"/>
    </location>
</feature>
<feature type="transmembrane region" description="Helical" evidence="9">
    <location>
        <begin position="667"/>
        <end position="688"/>
    </location>
</feature>
<feature type="transmembrane region" description="Helical" evidence="9">
    <location>
        <begin position="352"/>
        <end position="380"/>
    </location>
</feature>
<dbReference type="Proteomes" id="UP000094112">
    <property type="component" value="Unassembled WGS sequence"/>
</dbReference>
<keyword evidence="7 9" id="KW-1133">Transmembrane helix</keyword>
<feature type="transmembrane region" description="Helical" evidence="9">
    <location>
        <begin position="493"/>
        <end position="515"/>
    </location>
</feature>
<organism evidence="10 11">
    <name type="scientific">Wickerhamomyces anomalus (strain ATCC 58044 / CBS 1984 / NCYC 433 / NRRL Y-366-8)</name>
    <name type="common">Yeast</name>
    <name type="synonym">Hansenula anomala</name>
    <dbReference type="NCBI Taxonomy" id="683960"/>
    <lineage>
        <taxon>Eukaryota</taxon>
        <taxon>Fungi</taxon>
        <taxon>Dikarya</taxon>
        <taxon>Ascomycota</taxon>
        <taxon>Saccharomycotina</taxon>
        <taxon>Saccharomycetes</taxon>
        <taxon>Phaffomycetales</taxon>
        <taxon>Wickerhamomycetaceae</taxon>
        <taxon>Wickerhamomyces</taxon>
    </lineage>
</organism>
<feature type="transmembrane region" description="Helical" evidence="9">
    <location>
        <begin position="800"/>
        <end position="822"/>
    </location>
</feature>
<comment type="similarity">
    <text evidence="2">Belongs to the oligopeptide OPT transporter family.</text>
</comment>
<feature type="transmembrane region" description="Helical" evidence="9">
    <location>
        <begin position="287"/>
        <end position="308"/>
    </location>
</feature>
<evidence type="ECO:0008006" key="12">
    <source>
        <dbReference type="Google" id="ProtNLM"/>
    </source>
</evidence>
<dbReference type="GeneID" id="30203312"/>
<dbReference type="NCBIfam" id="TIGR00727">
    <property type="entry name" value="ISP4_OPT"/>
    <property type="match status" value="1"/>
</dbReference>
<dbReference type="GO" id="GO:0016020">
    <property type="term" value="C:membrane"/>
    <property type="evidence" value="ECO:0007669"/>
    <property type="project" value="UniProtKB-SubCell"/>
</dbReference>
<dbReference type="RefSeq" id="XP_019040984.1">
    <property type="nucleotide sequence ID" value="XM_019186066.1"/>
</dbReference>
<evidence type="ECO:0000256" key="4">
    <source>
        <dbReference type="ARBA" id="ARBA00022692"/>
    </source>
</evidence>
<sequence length="867" mass="99677">MSDKKAFEPPVEEFELQKGTVITTLNSHDEVSFDVADLDKTATEFDEEKIKDYFSKLSDESTAHFLKETGHGDDLNHDNKDDLTFDLKFILDKIINMSNKKVLDIYQNTSKHHQNDPNFPTESWEYIHNVLDKKIDVDETFEENFKAKLAASLIYHHSPYPEVRAVTDLSDDPNEPVETIRSYTIAVIWLIIGAGINEFFSHRQPSIYLPSSVISVLMYPCGKLWELIMPNCNINFFGKKLPLNPGPYSYKEQMFATTLTTVGTSSVYVSYNIVTQVKFYHLKWISFGYQLLLTLSTQTMGFAFAGILRKFVIYPERAIWPSNLATLALNRALLKPERKEVINGWKISKYNFFWTCFLGMFAYYWLPGYLFTALSSFSWISWIAPYNFNLDVVTGSSAGLGLNPLSTFDWNVMQFLVNPLTMPFYATMNVFLGMVVGFFVVLGIYYSNHKWSAYLPVNTNAIFTNTGESFDVTKILTNGVFDNTKYQKYSPPFYTAASLASYGSFYMIYPFAFLFNSYKEWDTIKFALQFMVNDFKETFRDFSFKKIKFDDPQSRLMARYKEVPDWCYWSILVVSLIISILTVKIYPETKTPVWGVFFTIVPLCLLLAVTGVQLGLNVLVELIGGYALPGNPIALMTIKAFGYNIDGQADNFVSCQKMAHYSRIPTRALFCGQIVGVLIQVFVFLGVVNWSMANVEDMCAVHQKQKFTCPNERTYVLLPLFFFPLEFCTNKNINRYYSASVLTGVIGPKRVFEGLYPALKWTFFIGFMLALLFVALKRWYPKMISDYFEPQLMILGITHYGPYNLSYILGGFYAAVAMMFYVKRRYLAWFEKYNYVLSAALSAGVAFSAVIIFFTVQFHPKNLDWWG</sequence>
<keyword evidence="5" id="KW-0571">Peptide transport</keyword>
<evidence type="ECO:0000256" key="5">
    <source>
        <dbReference type="ARBA" id="ARBA00022856"/>
    </source>
</evidence>
<evidence type="ECO:0000256" key="1">
    <source>
        <dbReference type="ARBA" id="ARBA00004141"/>
    </source>
</evidence>
<dbReference type="GO" id="GO:0035673">
    <property type="term" value="F:oligopeptide transmembrane transporter activity"/>
    <property type="evidence" value="ECO:0007669"/>
    <property type="project" value="InterPro"/>
</dbReference>
<dbReference type="EMBL" id="KV454208">
    <property type="protein sequence ID" value="ODQ61777.1"/>
    <property type="molecule type" value="Genomic_DNA"/>
</dbReference>
<dbReference type="AlphaFoldDB" id="A0A1E3PA68"/>
<keyword evidence="11" id="KW-1185">Reference proteome</keyword>